<feature type="region of interest" description="Disordered" evidence="2">
    <location>
        <begin position="340"/>
        <end position="360"/>
    </location>
</feature>
<reference evidence="4" key="2">
    <citation type="submission" date="2015-06" db="UniProtKB">
        <authorList>
            <consortium name="EnsemblMetazoa"/>
        </authorList>
    </citation>
    <scope>IDENTIFICATION</scope>
</reference>
<dbReference type="AlphaFoldDB" id="T1GEJ7"/>
<dbReference type="STRING" id="36166.T1GEJ7"/>
<evidence type="ECO:0000256" key="2">
    <source>
        <dbReference type="SAM" id="MobiDB-lite"/>
    </source>
</evidence>
<dbReference type="InterPro" id="IPR038763">
    <property type="entry name" value="DHH_sf"/>
</dbReference>
<feature type="region of interest" description="Disordered" evidence="2">
    <location>
        <begin position="400"/>
        <end position="421"/>
    </location>
</feature>
<comment type="similarity">
    <text evidence="1">Belongs to the PPase class C family. Prune subfamily.</text>
</comment>
<protein>
    <recommendedName>
        <fullName evidence="3">DHHA2 domain-containing protein</fullName>
    </recommendedName>
</protein>
<dbReference type="Gene3D" id="3.10.310.20">
    <property type="entry name" value="DHHA2 domain"/>
    <property type="match status" value="1"/>
</dbReference>
<dbReference type="SUPFAM" id="SSF64182">
    <property type="entry name" value="DHH phosphoesterases"/>
    <property type="match status" value="1"/>
</dbReference>
<dbReference type="InterPro" id="IPR004097">
    <property type="entry name" value="DHHA2"/>
</dbReference>
<dbReference type="EMBL" id="CAQQ02015116">
    <property type="status" value="NOT_ANNOTATED_CDS"/>
    <property type="molecule type" value="Genomic_DNA"/>
</dbReference>
<dbReference type="PANTHER" id="PTHR12112:SF39">
    <property type="entry name" value="EG:152A3.5 PROTEIN (FBGN0003116_PN PROTEIN)"/>
    <property type="match status" value="1"/>
</dbReference>
<dbReference type="PANTHER" id="PTHR12112">
    <property type="entry name" value="BNIP - RELATED"/>
    <property type="match status" value="1"/>
</dbReference>
<dbReference type="Gene3D" id="3.90.1640.10">
    <property type="entry name" value="inorganic pyrophosphatase (n-terminal core)"/>
    <property type="match status" value="1"/>
</dbReference>
<accession>T1GEJ7</accession>
<feature type="domain" description="DHHA2" evidence="3">
    <location>
        <begin position="166"/>
        <end position="290"/>
    </location>
</feature>
<dbReference type="EnsemblMetazoa" id="MESCA001762-RA">
    <property type="protein sequence ID" value="MESCA001762-PA"/>
    <property type="gene ID" value="MESCA001762"/>
</dbReference>
<evidence type="ECO:0000259" key="3">
    <source>
        <dbReference type="SMART" id="SM01131"/>
    </source>
</evidence>
<dbReference type="HOGENOM" id="CLU_586058_0_0_1"/>
<evidence type="ECO:0000256" key="1">
    <source>
        <dbReference type="ARBA" id="ARBA00010331"/>
    </source>
</evidence>
<dbReference type="Proteomes" id="UP000015102">
    <property type="component" value="Unassembled WGS sequence"/>
</dbReference>
<dbReference type="Pfam" id="PF02833">
    <property type="entry name" value="DHHA2"/>
    <property type="match status" value="1"/>
</dbReference>
<evidence type="ECO:0000313" key="5">
    <source>
        <dbReference type="Proteomes" id="UP000015102"/>
    </source>
</evidence>
<evidence type="ECO:0000313" key="4">
    <source>
        <dbReference type="EnsemblMetazoa" id="MESCA001762-PA"/>
    </source>
</evidence>
<dbReference type="SMART" id="SM01131">
    <property type="entry name" value="DHHA2"/>
    <property type="match status" value="1"/>
</dbReference>
<reference evidence="5" key="1">
    <citation type="submission" date="2013-02" db="EMBL/GenBank/DDBJ databases">
        <authorList>
            <person name="Hughes D."/>
        </authorList>
    </citation>
    <scope>NUCLEOTIDE SEQUENCE</scope>
    <source>
        <strain>Durham</strain>
        <strain evidence="5">NC isolate 2 -- Noor lab</strain>
    </source>
</reference>
<dbReference type="EMBL" id="CAQQ02015115">
    <property type="status" value="NOT_ANNOTATED_CDS"/>
    <property type="molecule type" value="Genomic_DNA"/>
</dbReference>
<keyword evidence="5" id="KW-1185">Reference proteome</keyword>
<dbReference type="GO" id="GO:0004309">
    <property type="term" value="F:exopolyphosphatase activity"/>
    <property type="evidence" value="ECO:0007669"/>
    <property type="project" value="TreeGrafter"/>
</dbReference>
<dbReference type="GO" id="GO:0005737">
    <property type="term" value="C:cytoplasm"/>
    <property type="evidence" value="ECO:0007669"/>
    <property type="project" value="InterPro"/>
</dbReference>
<sequence length="467" mass="52496">MIKAIVPVLNVSRKNFPIKTEVKHILGEHDITENQLIFKDDLSENQLNKNEIILVDHHVSPYNSNVVGVFDHRPYNPDCNLNENCKKIIEKVGSCSTLIAGQFLEKTEKPKDYEAPLSLLYHAIVMDTVNFSEKIKIFTPKDLEAATRIEELFPEKFKESSRNELFDKIVRTKADISSLTPYQILNKDAKFLSFNGINISLPGFPMAVQDFVALPNVSNALEGFSEEFSSNAIVLIGQKYIDNGVLRDIGIISRDPKLKEELSESLKKAKNDKSQQLQLEEIKGIPPPSIITTPPPSPKPVLCSDNYENRRVINLSMGNEMSTVNEEVNEYIDDDVGAGYGSHHSRHHHHHHHHHNNNGDNMTVTGIAGNPKDINIVPNTNEYICHNNKLVCSERPEDEQDDEVVLRNPPCNSNNKDKDDDRNILEETDVAKYLIFKKEGEDGADIKGGYFDALLVHASQVSKGSEG</sequence>
<name>T1GEJ7_MEGSC</name>
<dbReference type="InterPro" id="IPR038222">
    <property type="entry name" value="DHHA2_dom_sf"/>
</dbReference>
<feature type="compositionally biased region" description="Basic residues" evidence="2">
    <location>
        <begin position="343"/>
        <end position="356"/>
    </location>
</feature>
<proteinExistence type="inferred from homology"/>
<organism evidence="4 5">
    <name type="scientific">Megaselia scalaris</name>
    <name type="common">Humpbacked fly</name>
    <name type="synonym">Phora scalaris</name>
    <dbReference type="NCBI Taxonomy" id="36166"/>
    <lineage>
        <taxon>Eukaryota</taxon>
        <taxon>Metazoa</taxon>
        <taxon>Ecdysozoa</taxon>
        <taxon>Arthropoda</taxon>
        <taxon>Hexapoda</taxon>
        <taxon>Insecta</taxon>
        <taxon>Pterygota</taxon>
        <taxon>Neoptera</taxon>
        <taxon>Endopterygota</taxon>
        <taxon>Diptera</taxon>
        <taxon>Brachycera</taxon>
        <taxon>Muscomorpha</taxon>
        <taxon>Platypezoidea</taxon>
        <taxon>Phoridae</taxon>
        <taxon>Megaseliini</taxon>
        <taxon>Megaselia</taxon>
    </lineage>
</organism>